<keyword evidence="2" id="KW-1185">Reference proteome</keyword>
<organism evidence="1 2">
    <name type="scientific">Herbiconiux oxytropis</name>
    <dbReference type="NCBI Taxonomy" id="2970915"/>
    <lineage>
        <taxon>Bacteria</taxon>
        <taxon>Bacillati</taxon>
        <taxon>Actinomycetota</taxon>
        <taxon>Actinomycetes</taxon>
        <taxon>Micrococcales</taxon>
        <taxon>Microbacteriaceae</taxon>
        <taxon>Herbiconiux</taxon>
    </lineage>
</organism>
<gene>
    <name evidence="1" type="ORF">N1028_02050</name>
</gene>
<sequence>MKPKEFLLRCQVTGTFGTLLAPDPAGAQMTFTAPKGCPVDLISMPVLPIDLGDRVAFSHESRRFFITRTGADLWIVGQHGSGYTLAVLQRLELMHFRLHGPGIDLTSESWLLLLARLGWHAMRTGRPLNPPSRPGFADREAGGS</sequence>
<name>A0AA42BSC5_9MICO</name>
<comment type="caution">
    <text evidence="1">The sequence shown here is derived from an EMBL/GenBank/DDBJ whole genome shotgun (WGS) entry which is preliminary data.</text>
</comment>
<dbReference type="AlphaFoldDB" id="A0AA42BSC5"/>
<reference evidence="1" key="1">
    <citation type="submission" date="2022-08" db="EMBL/GenBank/DDBJ databases">
        <authorList>
            <person name="Deng Y."/>
            <person name="Han X.-F."/>
            <person name="Zhang Y.-Q."/>
        </authorList>
    </citation>
    <scope>NUCLEOTIDE SEQUENCE</scope>
    <source>
        <strain evidence="1">CPCC 203407</strain>
    </source>
</reference>
<proteinExistence type="predicted"/>
<evidence type="ECO:0000313" key="1">
    <source>
        <dbReference type="EMBL" id="MCS5724672.1"/>
    </source>
</evidence>
<dbReference type="RefSeq" id="WP_259525102.1">
    <property type="nucleotide sequence ID" value="NZ_JANLCK010000001.1"/>
</dbReference>
<accession>A0AA42BSC5</accession>
<evidence type="ECO:0000313" key="2">
    <source>
        <dbReference type="Proteomes" id="UP001165587"/>
    </source>
</evidence>
<dbReference type="Proteomes" id="UP001165587">
    <property type="component" value="Unassembled WGS sequence"/>
</dbReference>
<protein>
    <submittedName>
        <fullName evidence="1">Uncharacterized protein</fullName>
    </submittedName>
</protein>
<dbReference type="EMBL" id="JANLCK010000001">
    <property type="protein sequence ID" value="MCS5724672.1"/>
    <property type="molecule type" value="Genomic_DNA"/>
</dbReference>